<evidence type="ECO:0000256" key="4">
    <source>
        <dbReference type="ARBA" id="ARBA00022840"/>
    </source>
</evidence>
<evidence type="ECO:0000256" key="3">
    <source>
        <dbReference type="ARBA" id="ARBA00022806"/>
    </source>
</evidence>
<feature type="coiled-coil region" evidence="7">
    <location>
        <begin position="462"/>
        <end position="532"/>
    </location>
</feature>
<dbReference type="InterPro" id="IPR011545">
    <property type="entry name" value="DEAD/DEAH_box_helicase_dom"/>
</dbReference>
<dbReference type="InterPro" id="IPR025313">
    <property type="entry name" value="SPB4-like_CTE"/>
</dbReference>
<dbReference type="GO" id="GO:0003723">
    <property type="term" value="F:RNA binding"/>
    <property type="evidence" value="ECO:0007669"/>
    <property type="project" value="UniProtKB-UniRule"/>
</dbReference>
<organism evidence="11">
    <name type="scientific">Sarcoptes scabiei</name>
    <name type="common">Itch mite</name>
    <name type="synonym">Acarus scabiei</name>
    <dbReference type="NCBI Taxonomy" id="52283"/>
    <lineage>
        <taxon>Eukaryota</taxon>
        <taxon>Metazoa</taxon>
        <taxon>Ecdysozoa</taxon>
        <taxon>Arthropoda</taxon>
        <taxon>Chelicerata</taxon>
        <taxon>Arachnida</taxon>
        <taxon>Acari</taxon>
        <taxon>Acariformes</taxon>
        <taxon>Sarcoptiformes</taxon>
        <taxon>Astigmata</taxon>
        <taxon>Psoroptidia</taxon>
        <taxon>Sarcoptoidea</taxon>
        <taxon>Sarcoptidae</taxon>
        <taxon>Sarcoptinae</taxon>
        <taxon>Sarcoptes</taxon>
    </lineage>
</organism>
<evidence type="ECO:0000256" key="6">
    <source>
        <dbReference type="RuleBase" id="RU365068"/>
    </source>
</evidence>
<comment type="catalytic activity">
    <reaction evidence="6">
        <text>ATP + H2O = ADP + phosphate + H(+)</text>
        <dbReference type="Rhea" id="RHEA:13065"/>
        <dbReference type="ChEBI" id="CHEBI:15377"/>
        <dbReference type="ChEBI" id="CHEBI:15378"/>
        <dbReference type="ChEBI" id="CHEBI:30616"/>
        <dbReference type="ChEBI" id="CHEBI:43474"/>
        <dbReference type="ChEBI" id="CHEBI:456216"/>
        <dbReference type="EC" id="3.6.4.13"/>
    </reaction>
</comment>
<dbReference type="SUPFAM" id="SSF52540">
    <property type="entry name" value="P-loop containing nucleoside triphosphate hydrolases"/>
    <property type="match status" value="1"/>
</dbReference>
<reference evidence="12" key="3">
    <citation type="submission" date="2022-06" db="UniProtKB">
        <authorList>
            <consortium name="EnsemblMetazoa"/>
        </authorList>
    </citation>
    <scope>IDENTIFICATION</scope>
</reference>
<dbReference type="OrthoDB" id="422663at2759"/>
<feature type="coiled-coil region" evidence="7">
    <location>
        <begin position="208"/>
        <end position="416"/>
    </location>
</feature>
<dbReference type="GO" id="GO:0016787">
    <property type="term" value="F:hydrolase activity"/>
    <property type="evidence" value="ECO:0007669"/>
    <property type="project" value="UniProtKB-KW"/>
</dbReference>
<evidence type="ECO:0000256" key="8">
    <source>
        <dbReference type="SAM" id="MobiDB-lite"/>
    </source>
</evidence>
<keyword evidence="7" id="KW-0175">Coiled coil</keyword>
<dbReference type="EC" id="3.6.4.13" evidence="6"/>
<dbReference type="SMART" id="SM00490">
    <property type="entry name" value="HELICc"/>
    <property type="match status" value="1"/>
</dbReference>
<dbReference type="Gene3D" id="3.40.50.300">
    <property type="entry name" value="P-loop containing nucleotide triphosphate hydrolases"/>
    <property type="match status" value="2"/>
</dbReference>
<dbReference type="GO" id="GO:0003724">
    <property type="term" value="F:RNA helicase activity"/>
    <property type="evidence" value="ECO:0007669"/>
    <property type="project" value="UniProtKB-EC"/>
</dbReference>
<dbReference type="PANTHER" id="PTHR24031">
    <property type="entry name" value="RNA HELICASE"/>
    <property type="match status" value="1"/>
</dbReference>
<evidence type="ECO:0000256" key="1">
    <source>
        <dbReference type="ARBA" id="ARBA00022741"/>
    </source>
</evidence>
<keyword evidence="3 6" id="KW-0347">Helicase</keyword>
<dbReference type="Pfam" id="PF00270">
    <property type="entry name" value="DEAD"/>
    <property type="match status" value="1"/>
</dbReference>
<dbReference type="CDD" id="cd18787">
    <property type="entry name" value="SF2_C_DEAD"/>
    <property type="match status" value="1"/>
</dbReference>
<dbReference type="InterPro" id="IPR000629">
    <property type="entry name" value="RNA-helicase_DEAD-box_CS"/>
</dbReference>
<dbReference type="SMART" id="SM01178">
    <property type="entry name" value="DUF4217"/>
    <property type="match status" value="1"/>
</dbReference>
<evidence type="ECO:0000259" key="10">
    <source>
        <dbReference type="PROSITE" id="PS51194"/>
    </source>
</evidence>
<reference evidence="13" key="1">
    <citation type="journal article" date="2020" name="PLoS Negl. Trop. Dis.">
        <title>High-quality nuclear genome for Sarcoptes scabiei-A critical resource for a neglected parasite.</title>
        <authorList>
            <person name="Korhonen P.K."/>
            <person name="Gasser R.B."/>
            <person name="Ma G."/>
            <person name="Wang T."/>
            <person name="Stroehlein A.J."/>
            <person name="Young N.D."/>
            <person name="Ang C.S."/>
            <person name="Fernando D.D."/>
            <person name="Lu H.C."/>
            <person name="Taylor S."/>
            <person name="Reynolds S.L."/>
            <person name="Mofiz E."/>
            <person name="Najaraj S.H."/>
            <person name="Gowda H."/>
            <person name="Madugundu A."/>
            <person name="Renuse S."/>
            <person name="Holt D."/>
            <person name="Pandey A."/>
            <person name="Papenfuss A.T."/>
            <person name="Fischer K."/>
        </authorList>
    </citation>
    <scope>NUCLEOTIDE SEQUENCE [LARGE SCALE GENOMIC DNA]</scope>
</reference>
<evidence type="ECO:0000259" key="9">
    <source>
        <dbReference type="PROSITE" id="PS51192"/>
    </source>
</evidence>
<dbReference type="Pfam" id="PF13959">
    <property type="entry name" value="CTE_SPB4"/>
    <property type="match status" value="1"/>
</dbReference>
<keyword evidence="5 6" id="KW-0694">RNA-binding</keyword>
<dbReference type="SMART" id="SM00487">
    <property type="entry name" value="DEXDc"/>
    <property type="match status" value="1"/>
</dbReference>
<feature type="domain" description="Helicase C-terminal" evidence="10">
    <location>
        <begin position="978"/>
        <end position="1137"/>
    </location>
</feature>
<comment type="domain">
    <text evidence="6">The Q motif is unique to and characteristic of the DEAD box family of RNA helicases and controls ATP binding and hydrolysis.</text>
</comment>
<dbReference type="EMBL" id="WVUK01000064">
    <property type="protein sequence ID" value="KAF7489643.1"/>
    <property type="molecule type" value="Genomic_DNA"/>
</dbReference>
<feature type="domain" description="Helicase ATP-binding" evidence="9">
    <location>
        <begin position="757"/>
        <end position="940"/>
    </location>
</feature>
<dbReference type="AlphaFoldDB" id="A0A834VDE8"/>
<feature type="region of interest" description="Disordered" evidence="8">
    <location>
        <begin position="596"/>
        <end position="686"/>
    </location>
</feature>
<keyword evidence="1 6" id="KW-0547">Nucleotide-binding</keyword>
<evidence type="ECO:0000313" key="13">
    <source>
        <dbReference type="Proteomes" id="UP000070412"/>
    </source>
</evidence>
<feature type="compositionally biased region" description="Low complexity" evidence="8">
    <location>
        <begin position="670"/>
        <end position="681"/>
    </location>
</feature>
<keyword evidence="13" id="KW-1185">Reference proteome</keyword>
<dbReference type="Pfam" id="PF00271">
    <property type="entry name" value="Helicase_C"/>
    <property type="match status" value="1"/>
</dbReference>
<dbReference type="InterPro" id="IPR027417">
    <property type="entry name" value="P-loop_NTPase"/>
</dbReference>
<dbReference type="Proteomes" id="UP000070412">
    <property type="component" value="Unassembled WGS sequence"/>
</dbReference>
<protein>
    <recommendedName>
        <fullName evidence="6">ATP-dependent RNA helicase</fullName>
        <ecNumber evidence="6">3.6.4.13</ecNumber>
    </recommendedName>
</protein>
<comment type="similarity">
    <text evidence="6">Belongs to the DEAD box helicase family.</text>
</comment>
<evidence type="ECO:0000313" key="12">
    <source>
        <dbReference type="EnsemblMetazoa" id="KAF7489643.1"/>
    </source>
</evidence>
<comment type="function">
    <text evidence="6">RNA helicase.</text>
</comment>
<dbReference type="PROSITE" id="PS00039">
    <property type="entry name" value="DEAD_ATP_HELICASE"/>
    <property type="match status" value="1"/>
</dbReference>
<feature type="coiled-coil region" evidence="7">
    <location>
        <begin position="3"/>
        <end position="181"/>
    </location>
</feature>
<evidence type="ECO:0000256" key="2">
    <source>
        <dbReference type="ARBA" id="ARBA00022801"/>
    </source>
</evidence>
<name>A0A834VDE8_SARSC</name>
<feature type="compositionally biased region" description="Acidic residues" evidence="8">
    <location>
        <begin position="599"/>
        <end position="609"/>
    </location>
</feature>
<proteinExistence type="inferred from homology"/>
<evidence type="ECO:0000256" key="7">
    <source>
        <dbReference type="SAM" id="Coils"/>
    </source>
</evidence>
<dbReference type="InterPro" id="IPR014001">
    <property type="entry name" value="Helicase_ATP-bd"/>
</dbReference>
<sequence>MSATQFTKREEDLQKLLAEERNRSEQRRQNYNELKTEHLKLQESYLRLQSEMKQILDETVYFKEKKNIELDELLKNNENKDRELERIKKILADNDPEHIRIKLSEDFDQSLKKIEKEKDRIVGERDRLHNELRLLRQQMEHQEKEHLDSIEKVKLSYEVELNLVRREKEEIRSRLVEASQVPDVKKLIDLSEDNSRLNRKLQQSHEMIEQTGEQFKLLQKQIEDLLIENDQKDRINQNKLCSFQEKINEFRNENKQLKTTIAEKQQENEELTKEIQRLKRSQEKIRFDLEQQRIFFDGEKEAISAKLQQEIQQSKQINDSLKNEIKKLSTMIENKDESLALLERKLESKEREFNDRISLLMEEEAEKHQKIESEKHSIENLLRNSNNEKSMQEAEIEKLRKQLETFNELKIIKEREQILLQAKLDSQSVSIEELEKIRRQHLILHDELNRIRMESFDLLANNKELLRMNRNLKDENERLRKQFEEEHRHLEELNLTNEKNLSKLFDRFEEERRKMLLQSQRLERENQRLREVGINQIQHESRIQSNRRISNGFGDHTARFYGIRASDYSRFKARQYSKLADCLNSIIDQLKINENGIDNNDDEQDENDDGNVNLKNSESRKSAKKNSSTAHSLETKANNKRQQPNIIVKNEISSKNRSSNAKTVPNLTPSDSSTENSTRSSNLDEKKSFQFQKSSKLFDENSINLPVVKSVFIKDQKFEQIFSEKKFSDLHLDRLLVACLQQRFNFTEATKVQALTIPILLQGQDALIKSVTGSGKTLSYCIPMIQCLQSIQPKITRLSGLFAIIILPTRELAIQTYDFIDRLLNPFRRVVAGLIIGGEKKKSEKARIRKGINIMVTTPGRLLDHINRTRNLKLDKLRWLVIDEADRLYEQGFSEIIGQIIENIKSSAIQEILQTVLISATLSDGVRTLAGLSLRSPKLIDVGDFDETHLHTITLPKSLSNNYMILPAKLRLVMLTCLIVNFFKTQKNLQQKIIVFTSCQDIVDFYAIFLDLCLRETLHEDDELRDDMKIFKLHGDLNQDDRTKVFKQFHSSKLGILFCTDVASRGLDLPNVDLVIQMSLPAQIEDFVHRVGRTARLERPGRSILLLLPSEIKFIEYIQENIAVNFVSIQMEQYFSTVNSFKFSRAKQPLHTDQERLAYLQHIYESIASQEENRVLAIKAFQSYIRMYASYPRQLNSYLPFQQIHLGHIAKSFALIDPPKQFVRNLQKHRRPKFESSNLFKRKIMIPIEERISEYGDLGPKKIKI</sequence>
<evidence type="ECO:0000313" key="11">
    <source>
        <dbReference type="EMBL" id="KAF7489643.1"/>
    </source>
</evidence>
<keyword evidence="2 6" id="KW-0378">Hydrolase</keyword>
<dbReference type="PROSITE" id="PS51192">
    <property type="entry name" value="HELICASE_ATP_BIND_1"/>
    <property type="match status" value="1"/>
</dbReference>
<dbReference type="InterPro" id="IPR001650">
    <property type="entry name" value="Helicase_C-like"/>
</dbReference>
<gene>
    <name evidence="11" type="ORF">SSS_6639</name>
</gene>
<evidence type="ECO:0000256" key="5">
    <source>
        <dbReference type="ARBA" id="ARBA00022884"/>
    </source>
</evidence>
<dbReference type="GO" id="GO:0005524">
    <property type="term" value="F:ATP binding"/>
    <property type="evidence" value="ECO:0007669"/>
    <property type="project" value="UniProtKB-UniRule"/>
</dbReference>
<reference evidence="11" key="2">
    <citation type="submission" date="2020-01" db="EMBL/GenBank/DDBJ databases">
        <authorList>
            <person name="Korhonen P.K.K."/>
            <person name="Guangxu M.G."/>
            <person name="Wang T.W."/>
            <person name="Stroehlein A.J.S."/>
            <person name="Young N.D."/>
            <person name="Ang C.-S.A."/>
            <person name="Fernando D.W.F."/>
            <person name="Lu H.L."/>
            <person name="Taylor S.T."/>
            <person name="Ehtesham M.E.M."/>
            <person name="Najaraj S.H.N."/>
            <person name="Harsha G.H.G."/>
            <person name="Madugundu A.M."/>
            <person name="Renuse S.R."/>
            <person name="Holt D.H."/>
            <person name="Pandey A.P."/>
            <person name="Papenfuss A.P."/>
            <person name="Gasser R.B.G."/>
            <person name="Fischer K.F."/>
        </authorList>
    </citation>
    <scope>NUCLEOTIDE SEQUENCE</scope>
    <source>
        <strain evidence="11">SSS_KF_BRIS2020</strain>
    </source>
</reference>
<accession>A0A834VDE8</accession>
<feature type="compositionally biased region" description="Polar residues" evidence="8">
    <location>
        <begin position="625"/>
        <end position="669"/>
    </location>
</feature>
<dbReference type="EnsemblMetazoa" id="SSS_6639s_mrna">
    <property type="protein sequence ID" value="KAF7489643.1"/>
    <property type="gene ID" value="SSS_6639"/>
</dbReference>
<dbReference type="PROSITE" id="PS51194">
    <property type="entry name" value="HELICASE_CTER"/>
    <property type="match status" value="1"/>
</dbReference>
<keyword evidence="4 6" id="KW-0067">ATP-binding</keyword>